<evidence type="ECO:0000259" key="8">
    <source>
        <dbReference type="SMART" id="SM00645"/>
    </source>
</evidence>
<keyword evidence="2" id="KW-0645">Protease</keyword>
<keyword evidence="3" id="KW-0732">Signal</keyword>
<dbReference type="InterPro" id="IPR000169">
    <property type="entry name" value="Pept_cys_AS"/>
</dbReference>
<evidence type="ECO:0000256" key="2">
    <source>
        <dbReference type="ARBA" id="ARBA00022670"/>
    </source>
</evidence>
<evidence type="ECO:0000256" key="1">
    <source>
        <dbReference type="ARBA" id="ARBA00008455"/>
    </source>
</evidence>
<evidence type="ECO:0000256" key="4">
    <source>
        <dbReference type="ARBA" id="ARBA00022801"/>
    </source>
</evidence>
<dbReference type="PROSITE" id="PS00139">
    <property type="entry name" value="THIOL_PROTEASE_CYS"/>
    <property type="match status" value="1"/>
</dbReference>
<dbReference type="SUPFAM" id="SSF54001">
    <property type="entry name" value="Cysteine proteinases"/>
    <property type="match status" value="1"/>
</dbReference>
<sequence>MNTTWKADYNIDSYIDNRFLGMMGINYSELKPNVTPDLEPPFVVSKISENLPDEFDSRVRWPNCPTIREIRDQGSCGACWAFAAAEAMSDRVCIHSSQTKHFHFSALNLLSCCDSCEKGCLGCDHHLAWDHWVKHGIVSGGSYGSKEGCQPYHLPPCEHHRAGPRRNCTKYGPTPSCARVCQPDYKISYEDDLHFGKQWYALAPHNEKIIRTEIFHNGPVEATMAAYEDFYTYESGIYHHIEGTFVCDHAVKIIGWGTDKKTNTPYWLVANSFNTDWGEYGFFKIKRGVNECGIENKITAGIPAYKNSY</sequence>
<dbReference type="PRINTS" id="PR00705">
    <property type="entry name" value="PAPAIN"/>
</dbReference>
<dbReference type="Pfam" id="PF00112">
    <property type="entry name" value="Peptidase_C1"/>
    <property type="match status" value="1"/>
</dbReference>
<dbReference type="Gene3D" id="3.90.70.10">
    <property type="entry name" value="Cysteine proteinases"/>
    <property type="match status" value="1"/>
</dbReference>
<reference evidence="9" key="1">
    <citation type="journal article" date="2012" name="Kun Chong Xue Bao">
        <title>Molecular cloning, prokaryotic expression and expression at different developmental stages of cathepsin B gene in mealybug Phenacoccus solenopsis Tinsley (Hemiptera: Pseudococcidae).</title>
        <authorList>
            <person name="Luo M."/>
            <person name="Dong Z.-Y."/>
            <person name="Bin S.-Y."/>
            <person name="Liao H.-Z."/>
            <person name="Lin J.-T."/>
        </authorList>
    </citation>
    <scope>NUCLEOTIDE SEQUENCE</scope>
</reference>
<accession>K0BV31</accession>
<evidence type="ECO:0000256" key="5">
    <source>
        <dbReference type="ARBA" id="ARBA00022807"/>
    </source>
</evidence>
<dbReference type="GO" id="GO:0006508">
    <property type="term" value="P:proteolysis"/>
    <property type="evidence" value="ECO:0007669"/>
    <property type="project" value="UniProtKB-KW"/>
</dbReference>
<feature type="domain" description="Peptidase C1A papain C-terminal" evidence="8">
    <location>
        <begin position="51"/>
        <end position="302"/>
    </location>
</feature>
<comment type="similarity">
    <text evidence="1">Belongs to the peptidase C1 family.</text>
</comment>
<keyword evidence="5" id="KW-0788">Thiol protease</keyword>
<protein>
    <submittedName>
        <fullName evidence="9">Procathepsin B</fullName>
    </submittedName>
</protein>
<evidence type="ECO:0000256" key="6">
    <source>
        <dbReference type="ARBA" id="ARBA00023145"/>
    </source>
</evidence>
<dbReference type="InterPro" id="IPR038765">
    <property type="entry name" value="Papain-like_cys_pep_sf"/>
</dbReference>
<dbReference type="FunFam" id="3.90.70.10:FF:000031">
    <property type="entry name" value="Cathepsin B"/>
    <property type="match status" value="1"/>
</dbReference>
<organism evidence="9">
    <name type="scientific">Phenacoccus solenopsis</name>
    <name type="common">Solenopsis mealybug</name>
    <dbReference type="NCBI Taxonomy" id="483260"/>
    <lineage>
        <taxon>Eukaryota</taxon>
        <taxon>Metazoa</taxon>
        <taxon>Ecdysozoa</taxon>
        <taxon>Arthropoda</taxon>
        <taxon>Hexapoda</taxon>
        <taxon>Insecta</taxon>
        <taxon>Pterygota</taxon>
        <taxon>Neoptera</taxon>
        <taxon>Paraneoptera</taxon>
        <taxon>Hemiptera</taxon>
        <taxon>Sternorrhyncha</taxon>
        <taxon>Coccoidea</taxon>
        <taxon>Pseudococcidae</taxon>
        <taxon>Phenacoccus</taxon>
    </lineage>
</organism>
<keyword evidence="6" id="KW-0865">Zymogen</keyword>
<evidence type="ECO:0000256" key="3">
    <source>
        <dbReference type="ARBA" id="ARBA00022729"/>
    </source>
</evidence>
<dbReference type="CDD" id="cd02620">
    <property type="entry name" value="Peptidase_C1A_CathepsinB"/>
    <property type="match status" value="1"/>
</dbReference>
<keyword evidence="7" id="KW-1015">Disulfide bond</keyword>
<dbReference type="EMBL" id="JQ727999">
    <property type="protein sequence ID" value="AFS89610.1"/>
    <property type="molecule type" value="mRNA"/>
</dbReference>
<dbReference type="InterPro" id="IPR013128">
    <property type="entry name" value="Peptidase_C1A"/>
</dbReference>
<dbReference type="PANTHER" id="PTHR12411">
    <property type="entry name" value="CYSTEINE PROTEASE FAMILY C1-RELATED"/>
    <property type="match status" value="1"/>
</dbReference>
<dbReference type="InterPro" id="IPR000668">
    <property type="entry name" value="Peptidase_C1A_C"/>
</dbReference>
<dbReference type="GO" id="GO:0008234">
    <property type="term" value="F:cysteine-type peptidase activity"/>
    <property type="evidence" value="ECO:0007669"/>
    <property type="project" value="UniProtKB-KW"/>
</dbReference>
<name>K0BV31_9HEMI</name>
<dbReference type="SMART" id="SM00645">
    <property type="entry name" value="Pept_C1"/>
    <property type="match status" value="1"/>
</dbReference>
<proteinExistence type="evidence at transcript level"/>
<keyword evidence="4" id="KW-0378">Hydrolase</keyword>
<evidence type="ECO:0000313" key="9">
    <source>
        <dbReference type="EMBL" id="AFS89610.1"/>
    </source>
</evidence>
<dbReference type="AlphaFoldDB" id="K0BV31"/>
<evidence type="ECO:0000256" key="7">
    <source>
        <dbReference type="ARBA" id="ARBA00023157"/>
    </source>
</evidence>